<organism evidence="1 2">
    <name type="scientific">Aspergillus aculeatinus CBS 121060</name>
    <dbReference type="NCBI Taxonomy" id="1448322"/>
    <lineage>
        <taxon>Eukaryota</taxon>
        <taxon>Fungi</taxon>
        <taxon>Dikarya</taxon>
        <taxon>Ascomycota</taxon>
        <taxon>Pezizomycotina</taxon>
        <taxon>Eurotiomycetes</taxon>
        <taxon>Eurotiomycetidae</taxon>
        <taxon>Eurotiales</taxon>
        <taxon>Aspergillaceae</taxon>
        <taxon>Aspergillus</taxon>
        <taxon>Aspergillus subgen. Circumdati</taxon>
    </lineage>
</organism>
<protein>
    <submittedName>
        <fullName evidence="1">Uncharacterized protein</fullName>
    </submittedName>
</protein>
<evidence type="ECO:0000313" key="1">
    <source>
        <dbReference type="EMBL" id="RAH65679.1"/>
    </source>
</evidence>
<evidence type="ECO:0000313" key="2">
    <source>
        <dbReference type="Proteomes" id="UP000249661"/>
    </source>
</evidence>
<dbReference type="EMBL" id="KZ824991">
    <property type="protein sequence ID" value="RAH65679.1"/>
    <property type="molecule type" value="Genomic_DNA"/>
</dbReference>
<accession>A0ACD1GWG9</accession>
<sequence length="106" mass="11903">MFVAIRELCMQERDREPKLREAMIMGNSGSDLRGRDGAARPTKRDKRQLFLWISRIHDIKDLMFIVVGEFCGGLGILLLCLSRGERVLNVACSTILPPQEKGGCVV</sequence>
<keyword evidence="2" id="KW-1185">Reference proteome</keyword>
<dbReference type="Proteomes" id="UP000249661">
    <property type="component" value="Unassembled WGS sequence"/>
</dbReference>
<proteinExistence type="predicted"/>
<reference evidence="1" key="1">
    <citation type="submission" date="2018-02" db="EMBL/GenBank/DDBJ databases">
        <title>The genomes of Aspergillus section Nigri reveals drivers in fungal speciation.</title>
        <authorList>
            <consortium name="DOE Joint Genome Institute"/>
            <person name="Vesth T.C."/>
            <person name="Nybo J."/>
            <person name="Theobald S."/>
            <person name="Brandl J."/>
            <person name="Frisvad J.C."/>
            <person name="Nielsen K.F."/>
            <person name="Lyhne E.K."/>
            <person name="Kogle M.E."/>
            <person name="Kuo A."/>
            <person name="Riley R."/>
            <person name="Clum A."/>
            <person name="Nolan M."/>
            <person name="Lipzen A."/>
            <person name="Salamov A."/>
            <person name="Henrissat B."/>
            <person name="Wiebenga A."/>
            <person name="De vries R.P."/>
            <person name="Grigoriev I.V."/>
            <person name="Mortensen U.H."/>
            <person name="Andersen M.R."/>
            <person name="Baker S.E."/>
        </authorList>
    </citation>
    <scope>NUCLEOTIDE SEQUENCE</scope>
    <source>
        <strain evidence="1">CBS 121060</strain>
    </source>
</reference>
<gene>
    <name evidence="1" type="ORF">BO66DRAFT_198230</name>
</gene>
<name>A0ACD1GWG9_9EURO</name>